<reference evidence="1" key="1">
    <citation type="submission" date="2023-03" db="EMBL/GenBank/DDBJ databases">
        <authorList>
            <person name="Steffen K."/>
            <person name="Cardenas P."/>
        </authorList>
    </citation>
    <scope>NUCLEOTIDE SEQUENCE</scope>
</reference>
<feature type="non-terminal residue" evidence="1">
    <location>
        <position position="81"/>
    </location>
</feature>
<protein>
    <submittedName>
        <fullName evidence="1">Uncharacterized protein</fullName>
    </submittedName>
</protein>
<evidence type="ECO:0000313" key="2">
    <source>
        <dbReference type="Proteomes" id="UP001174909"/>
    </source>
</evidence>
<gene>
    <name evidence="1" type="ORF">GBAR_LOCUS22127</name>
</gene>
<accession>A0AA35X0J5</accession>
<dbReference type="Proteomes" id="UP001174909">
    <property type="component" value="Unassembled WGS sequence"/>
</dbReference>
<comment type="caution">
    <text evidence="1">The sequence shown here is derived from an EMBL/GenBank/DDBJ whole genome shotgun (WGS) entry which is preliminary data.</text>
</comment>
<organism evidence="1 2">
    <name type="scientific">Geodia barretti</name>
    <name type="common">Barrett's horny sponge</name>
    <dbReference type="NCBI Taxonomy" id="519541"/>
    <lineage>
        <taxon>Eukaryota</taxon>
        <taxon>Metazoa</taxon>
        <taxon>Porifera</taxon>
        <taxon>Demospongiae</taxon>
        <taxon>Heteroscleromorpha</taxon>
        <taxon>Tetractinellida</taxon>
        <taxon>Astrophorina</taxon>
        <taxon>Geodiidae</taxon>
        <taxon>Geodia</taxon>
    </lineage>
</organism>
<sequence>MSTSEEGKPLHSIESYLYTLSISFPRLYSVRLPLPSVRWYNAGQQWISFQAAQQALSSTAEVATKNVSLGPTWSTHWFSVE</sequence>
<evidence type="ECO:0000313" key="1">
    <source>
        <dbReference type="EMBL" id="CAI8039699.1"/>
    </source>
</evidence>
<dbReference type="AlphaFoldDB" id="A0AA35X0J5"/>
<name>A0AA35X0J5_GEOBA</name>
<dbReference type="EMBL" id="CASHTH010003057">
    <property type="protein sequence ID" value="CAI8039699.1"/>
    <property type="molecule type" value="Genomic_DNA"/>
</dbReference>
<proteinExistence type="predicted"/>
<keyword evidence="2" id="KW-1185">Reference proteome</keyword>